<name>A0ABR3R7D1_9PLEO</name>
<dbReference type="Gene3D" id="3.30.530.20">
    <property type="match status" value="1"/>
</dbReference>
<protein>
    <recommendedName>
        <fullName evidence="3">DUF1857-domain-containing protein</fullName>
    </recommendedName>
</protein>
<dbReference type="Proteomes" id="UP001521222">
    <property type="component" value="Unassembled WGS sequence"/>
</dbReference>
<accession>A0ABR3R7D1</accession>
<dbReference type="EMBL" id="JAKIXB020000018">
    <property type="protein sequence ID" value="KAL1600262.1"/>
    <property type="molecule type" value="Genomic_DNA"/>
</dbReference>
<gene>
    <name evidence="1" type="ORF">SLS59_005886</name>
</gene>
<comment type="caution">
    <text evidence="1">The sequence shown here is derived from an EMBL/GenBank/DDBJ whole genome shotgun (WGS) entry which is preliminary data.</text>
</comment>
<sequence>MVTIHLSYTSKINKPGDSPVLSIDQIWKGLQRKVRFAQEFVPVIESCTVLEEKEDGTVVRDVKFKEGAGPKPQARETVREYYPSWVDFEQEDGTHIRNVVSDGPSGEESDLHMTYMFEISLPNVQEGSEEKEKEVKRLKGMAKMAVEKSIDTIRDMVKDGRIKQ</sequence>
<evidence type="ECO:0000313" key="2">
    <source>
        <dbReference type="Proteomes" id="UP001521222"/>
    </source>
</evidence>
<keyword evidence="2" id="KW-1185">Reference proteome</keyword>
<reference evidence="1 2" key="1">
    <citation type="submission" date="2024-02" db="EMBL/GenBank/DDBJ databases">
        <title>De novo assembly and annotation of 12 fungi associated with fruit tree decline syndrome in Ontario, Canada.</title>
        <authorList>
            <person name="Sulman M."/>
            <person name="Ellouze W."/>
            <person name="Ilyukhin E."/>
        </authorList>
    </citation>
    <scope>NUCLEOTIDE SEQUENCE [LARGE SCALE GENOMIC DNA]</scope>
    <source>
        <strain evidence="1 2">M97-236</strain>
    </source>
</reference>
<organism evidence="1 2">
    <name type="scientific">Nothophoma quercina</name>
    <dbReference type="NCBI Taxonomy" id="749835"/>
    <lineage>
        <taxon>Eukaryota</taxon>
        <taxon>Fungi</taxon>
        <taxon>Dikarya</taxon>
        <taxon>Ascomycota</taxon>
        <taxon>Pezizomycotina</taxon>
        <taxon>Dothideomycetes</taxon>
        <taxon>Pleosporomycetidae</taxon>
        <taxon>Pleosporales</taxon>
        <taxon>Pleosporineae</taxon>
        <taxon>Didymellaceae</taxon>
        <taxon>Nothophoma</taxon>
    </lineage>
</organism>
<dbReference type="SUPFAM" id="SSF55961">
    <property type="entry name" value="Bet v1-like"/>
    <property type="match status" value="1"/>
</dbReference>
<dbReference type="InterPro" id="IPR015075">
    <property type="entry name" value="AtaL"/>
</dbReference>
<proteinExistence type="predicted"/>
<dbReference type="CDD" id="cd08863">
    <property type="entry name" value="SRPBCC_DUF1857"/>
    <property type="match status" value="1"/>
</dbReference>
<dbReference type="Pfam" id="PF08982">
    <property type="entry name" value="AtaL"/>
    <property type="match status" value="1"/>
</dbReference>
<evidence type="ECO:0008006" key="3">
    <source>
        <dbReference type="Google" id="ProtNLM"/>
    </source>
</evidence>
<dbReference type="InterPro" id="IPR023393">
    <property type="entry name" value="START-like_dom_sf"/>
</dbReference>
<evidence type="ECO:0000313" key="1">
    <source>
        <dbReference type="EMBL" id="KAL1600262.1"/>
    </source>
</evidence>